<dbReference type="SUPFAM" id="SSF56112">
    <property type="entry name" value="Protein kinase-like (PK-like)"/>
    <property type="match status" value="1"/>
</dbReference>
<evidence type="ECO:0000256" key="3">
    <source>
        <dbReference type="ARBA" id="ARBA00022777"/>
    </source>
</evidence>
<dbReference type="PANTHER" id="PTHR43289:SF6">
    <property type="entry name" value="SERINE_THREONINE-PROTEIN KINASE NEKL-3"/>
    <property type="match status" value="1"/>
</dbReference>
<dbReference type="Proteomes" id="UP000325286">
    <property type="component" value="Chromosome"/>
</dbReference>
<protein>
    <submittedName>
        <fullName evidence="8">Serine/threonine-protein kinase PknD</fullName>
        <ecNumber evidence="8">2.7.11.1</ecNumber>
    </submittedName>
</protein>
<dbReference type="Gene3D" id="3.30.200.20">
    <property type="entry name" value="Phosphorylase Kinase, domain 1"/>
    <property type="match status" value="1"/>
</dbReference>
<dbReference type="PROSITE" id="PS00107">
    <property type="entry name" value="PROTEIN_KINASE_ATP"/>
    <property type="match status" value="1"/>
</dbReference>
<evidence type="ECO:0000313" key="8">
    <source>
        <dbReference type="EMBL" id="QEG40541.1"/>
    </source>
</evidence>
<evidence type="ECO:0000256" key="5">
    <source>
        <dbReference type="PROSITE-ProRule" id="PRU10141"/>
    </source>
</evidence>
<feature type="compositionally biased region" description="Basic and acidic residues" evidence="6">
    <location>
        <begin position="9"/>
        <end position="20"/>
    </location>
</feature>
<keyword evidence="3 8" id="KW-0418">Kinase</keyword>
<dbReference type="OrthoDB" id="292616at2"/>
<dbReference type="GO" id="GO:0004674">
    <property type="term" value="F:protein serine/threonine kinase activity"/>
    <property type="evidence" value="ECO:0007669"/>
    <property type="project" value="UniProtKB-EC"/>
</dbReference>
<dbReference type="PROSITE" id="PS00108">
    <property type="entry name" value="PROTEIN_KINASE_ST"/>
    <property type="match status" value="1"/>
</dbReference>
<dbReference type="Gene3D" id="1.10.510.10">
    <property type="entry name" value="Transferase(Phosphotransferase) domain 1"/>
    <property type="match status" value="1"/>
</dbReference>
<organism evidence="8 9">
    <name type="scientific">Roseimaritima ulvae</name>
    <dbReference type="NCBI Taxonomy" id="980254"/>
    <lineage>
        <taxon>Bacteria</taxon>
        <taxon>Pseudomonadati</taxon>
        <taxon>Planctomycetota</taxon>
        <taxon>Planctomycetia</taxon>
        <taxon>Pirellulales</taxon>
        <taxon>Pirellulaceae</taxon>
        <taxon>Roseimaritima</taxon>
    </lineage>
</organism>
<name>A0A5B9R2P1_9BACT</name>
<dbReference type="InterPro" id="IPR017441">
    <property type="entry name" value="Protein_kinase_ATP_BS"/>
</dbReference>
<dbReference type="KEGG" id="rul:UC8_25560"/>
<feature type="region of interest" description="Disordered" evidence="6">
    <location>
        <begin position="1"/>
        <end position="63"/>
    </location>
</feature>
<evidence type="ECO:0000313" key="9">
    <source>
        <dbReference type="Proteomes" id="UP000325286"/>
    </source>
</evidence>
<sequence>MFASTPPPDDPHGRDEDPSRQRSASRRSRSRSRRGRSTNTAGQAHVDGATIGSKPAPESLGDVNDCLPEIVPHSRYETICEVGRGGWGVVEKAVDRQLEREVAVKRFTDADDVTEQERQQFIHEAKVTSQLQHPGIVPVHEVGDRDDTFYVMKLLNGVTLHDFIRQHHKQAPVDGGSSRFRFGMSLEPLLQRFVDVCNAVAYAHRRGVIHRDLKPANVMIGDFGETVVLDWGLAQSADAALPCPAAAPVPRGTASTAATASDSTGTIEGTPAYMSPEQAAGDLQNIRPASDIYALGVMLYAIVAGRHPYQGLTVDQILEQVRSARYPDILTLQPLTPPALAAIIRKAMAAAPLDRYASAEQLATDVRRWIAGEAVSVHRENLVARGMRWCRHHQGMAATLAASLSALLVAALVFSVVIHRAHHAEQLARVDAQRAHRQALLRLGEVRDATDTWLIDLSGSLQFYPGMSTLREDLLNRATDQYAQMSDPANASADSQLWASLLPPQDHPDALRRQTEALAQLERGKVLLRLGDLERLNGRFDQARKHYLAAEQRLNLLCDDDTSHAGFADIEALQQWFALERVNTLIGRLLLAGNDDGPLPSQAEIAAAQHWLQANLPPTASHSVNTAPATTDSATADSAANNKAGDVAPPLDAWTSRTAAAAVRFQLAWQMAASAQPGSVAAPRAEDQQAAVQRARWLCDRQPSLGHRRLSETIQTRLARQHMDAGQTEAAHESWSRLIADLQAWAKQSPQRIDYLQSLAHARLQRGNCSVKLNQQAAAIEDFEASIDALETAWRLTDDDYFYRTNLATAENNLGQLLAAGDPQDVAQADRLLRQSLQIYEALLREQVTADRLRRFAHTHASLALLRTASAANGDALSDTQLHHARQAAAAYEILQDHTELSAADRFHWQQSSRLLDAGAAQQGETTDLINTTGTND</sequence>
<dbReference type="RefSeq" id="WP_068139992.1">
    <property type="nucleotide sequence ID" value="NZ_CP042914.1"/>
</dbReference>
<evidence type="ECO:0000256" key="4">
    <source>
        <dbReference type="ARBA" id="ARBA00022840"/>
    </source>
</evidence>
<dbReference type="SUPFAM" id="SSF48452">
    <property type="entry name" value="TPR-like"/>
    <property type="match status" value="1"/>
</dbReference>
<accession>A0A5B9R2P1</accession>
<dbReference type="PROSITE" id="PS50011">
    <property type="entry name" value="PROTEIN_KINASE_DOM"/>
    <property type="match status" value="1"/>
</dbReference>
<dbReference type="SMART" id="SM00220">
    <property type="entry name" value="S_TKc"/>
    <property type="match status" value="1"/>
</dbReference>
<reference evidence="8 9" key="1">
    <citation type="submission" date="2019-08" db="EMBL/GenBank/DDBJ databases">
        <title>Deep-cultivation of Planctomycetes and their phenomic and genomic characterization uncovers novel biology.</title>
        <authorList>
            <person name="Wiegand S."/>
            <person name="Jogler M."/>
            <person name="Boedeker C."/>
            <person name="Pinto D."/>
            <person name="Vollmers J."/>
            <person name="Rivas-Marin E."/>
            <person name="Kohn T."/>
            <person name="Peeters S.H."/>
            <person name="Heuer A."/>
            <person name="Rast P."/>
            <person name="Oberbeckmann S."/>
            <person name="Bunk B."/>
            <person name="Jeske O."/>
            <person name="Meyerdierks A."/>
            <person name="Storesund J.E."/>
            <person name="Kallscheuer N."/>
            <person name="Luecker S."/>
            <person name="Lage O.M."/>
            <person name="Pohl T."/>
            <person name="Merkel B.J."/>
            <person name="Hornburger P."/>
            <person name="Mueller R.-W."/>
            <person name="Bruemmer F."/>
            <person name="Labrenz M."/>
            <person name="Spormann A.M."/>
            <person name="Op den Camp H."/>
            <person name="Overmann J."/>
            <person name="Amann R."/>
            <person name="Jetten M.S.M."/>
            <person name="Mascher T."/>
            <person name="Medema M.H."/>
            <person name="Devos D.P."/>
            <person name="Kaster A.-K."/>
            <person name="Ovreas L."/>
            <person name="Rohde M."/>
            <person name="Galperin M.Y."/>
            <person name="Jogler C."/>
        </authorList>
    </citation>
    <scope>NUCLEOTIDE SEQUENCE [LARGE SCALE GENOMIC DNA]</scope>
    <source>
        <strain evidence="8 9">UC8</strain>
    </source>
</reference>
<evidence type="ECO:0000256" key="1">
    <source>
        <dbReference type="ARBA" id="ARBA00022679"/>
    </source>
</evidence>
<evidence type="ECO:0000256" key="2">
    <source>
        <dbReference type="ARBA" id="ARBA00022741"/>
    </source>
</evidence>
<dbReference type="InterPro" id="IPR000719">
    <property type="entry name" value="Prot_kinase_dom"/>
</dbReference>
<dbReference type="EMBL" id="CP042914">
    <property type="protein sequence ID" value="QEG40541.1"/>
    <property type="molecule type" value="Genomic_DNA"/>
</dbReference>
<keyword evidence="2 5" id="KW-0547">Nucleotide-binding</keyword>
<dbReference type="CDD" id="cd14014">
    <property type="entry name" value="STKc_PknB_like"/>
    <property type="match status" value="1"/>
</dbReference>
<feature type="domain" description="Protein kinase" evidence="7">
    <location>
        <begin position="76"/>
        <end position="370"/>
    </location>
</feature>
<keyword evidence="4 5" id="KW-0067">ATP-binding</keyword>
<dbReference type="InterPro" id="IPR008271">
    <property type="entry name" value="Ser/Thr_kinase_AS"/>
</dbReference>
<dbReference type="InterPro" id="IPR011990">
    <property type="entry name" value="TPR-like_helical_dom_sf"/>
</dbReference>
<feature type="compositionally biased region" description="Low complexity" evidence="6">
    <location>
        <begin position="626"/>
        <end position="640"/>
    </location>
</feature>
<keyword evidence="9" id="KW-1185">Reference proteome</keyword>
<dbReference type="AlphaFoldDB" id="A0A5B9R2P1"/>
<dbReference type="EC" id="2.7.11.1" evidence="8"/>
<dbReference type="GO" id="GO:0005524">
    <property type="term" value="F:ATP binding"/>
    <property type="evidence" value="ECO:0007669"/>
    <property type="project" value="UniProtKB-UniRule"/>
</dbReference>
<feature type="compositionally biased region" description="Basic residues" evidence="6">
    <location>
        <begin position="23"/>
        <end position="36"/>
    </location>
</feature>
<gene>
    <name evidence="8" type="primary">pknD_4</name>
    <name evidence="8" type="ORF">UC8_25560</name>
</gene>
<dbReference type="PANTHER" id="PTHR43289">
    <property type="entry name" value="MITOGEN-ACTIVATED PROTEIN KINASE KINASE KINASE 20-RELATED"/>
    <property type="match status" value="1"/>
</dbReference>
<feature type="region of interest" description="Disordered" evidence="6">
    <location>
        <begin position="618"/>
        <end position="644"/>
    </location>
</feature>
<keyword evidence="1 8" id="KW-0808">Transferase</keyword>
<dbReference type="InterPro" id="IPR011009">
    <property type="entry name" value="Kinase-like_dom_sf"/>
</dbReference>
<evidence type="ECO:0000259" key="7">
    <source>
        <dbReference type="PROSITE" id="PS50011"/>
    </source>
</evidence>
<feature type="binding site" evidence="5">
    <location>
        <position position="105"/>
    </location>
    <ligand>
        <name>ATP</name>
        <dbReference type="ChEBI" id="CHEBI:30616"/>
    </ligand>
</feature>
<evidence type="ECO:0000256" key="6">
    <source>
        <dbReference type="SAM" id="MobiDB-lite"/>
    </source>
</evidence>
<dbReference type="Pfam" id="PF00069">
    <property type="entry name" value="Pkinase"/>
    <property type="match status" value="1"/>
</dbReference>
<proteinExistence type="predicted"/>